<dbReference type="SMART" id="SM00248">
    <property type="entry name" value="ANK"/>
    <property type="match status" value="5"/>
</dbReference>
<evidence type="ECO:0000256" key="3">
    <source>
        <dbReference type="ARBA" id="ARBA00022603"/>
    </source>
</evidence>
<organism evidence="6">
    <name type="scientific">Oikopleura dioica</name>
    <name type="common">Tunicate</name>
    <dbReference type="NCBI Taxonomy" id="34765"/>
    <lineage>
        <taxon>Eukaryota</taxon>
        <taxon>Metazoa</taxon>
        <taxon>Chordata</taxon>
        <taxon>Tunicata</taxon>
        <taxon>Appendicularia</taxon>
        <taxon>Copelata</taxon>
        <taxon>Oikopleuridae</taxon>
        <taxon>Oikopleura</taxon>
    </lineage>
</organism>
<dbReference type="OrthoDB" id="5792673at2759"/>
<dbReference type="SMART" id="SM00468">
    <property type="entry name" value="PreSET"/>
    <property type="match status" value="1"/>
</dbReference>
<keyword evidence="3" id="KW-0808">Transferase</keyword>
<dbReference type="PANTHER" id="PTHR46307:SF4">
    <property type="entry name" value="G9A, ISOFORM B"/>
    <property type="match status" value="1"/>
</dbReference>
<reference evidence="6" key="1">
    <citation type="journal article" date="2010" name="Science">
        <title>Plasticity of animal genome architecture unmasked by rapid evolution of a pelagic tunicate.</title>
        <authorList>
            <person name="Denoeud F."/>
            <person name="Henriet S."/>
            <person name="Mungpakdee S."/>
            <person name="Aury J.M."/>
            <person name="Da Silva C."/>
            <person name="Brinkmann H."/>
            <person name="Mikhaleva J."/>
            <person name="Olsen L.C."/>
            <person name="Jubin C."/>
            <person name="Canestro C."/>
            <person name="Bouquet J.M."/>
            <person name="Danks G."/>
            <person name="Poulain J."/>
            <person name="Campsteijn C."/>
            <person name="Adamski M."/>
            <person name="Cross I."/>
            <person name="Yadetie F."/>
            <person name="Muffato M."/>
            <person name="Louis A."/>
            <person name="Butcher S."/>
            <person name="Tsagkogeorga G."/>
            <person name="Konrad A."/>
            <person name="Singh S."/>
            <person name="Jensen M.F."/>
            <person name="Cong E.H."/>
            <person name="Eikeseth-Otteraa H."/>
            <person name="Noel B."/>
            <person name="Anthouard V."/>
            <person name="Porcel B.M."/>
            <person name="Kachouri-Lafond R."/>
            <person name="Nishino A."/>
            <person name="Ugolini M."/>
            <person name="Chourrout P."/>
            <person name="Nishida H."/>
            <person name="Aasland R."/>
            <person name="Huzurbazar S."/>
            <person name="Westhof E."/>
            <person name="Delsuc F."/>
            <person name="Lehrach H."/>
            <person name="Reinhardt R."/>
            <person name="Weissenbach J."/>
            <person name="Roy S.W."/>
            <person name="Artiguenave F."/>
            <person name="Postlethwait J.H."/>
            <person name="Manak J.R."/>
            <person name="Thompson E.M."/>
            <person name="Jaillon O."/>
            <person name="Du Pasquier L."/>
            <person name="Boudinot P."/>
            <person name="Liberles D.A."/>
            <person name="Volff J.N."/>
            <person name="Philippe H."/>
            <person name="Lenhard B."/>
            <person name="Roest Crollius H."/>
            <person name="Wincker P."/>
            <person name="Chourrout D."/>
        </authorList>
    </citation>
    <scope>NUCLEOTIDE SEQUENCE [LARGE SCALE GENOMIC DNA]</scope>
</reference>
<dbReference type="GO" id="GO:0005694">
    <property type="term" value="C:chromosome"/>
    <property type="evidence" value="ECO:0007669"/>
    <property type="project" value="UniProtKB-SubCell"/>
</dbReference>
<dbReference type="Pfam" id="PF12796">
    <property type="entry name" value="Ank_2"/>
    <property type="match status" value="2"/>
</dbReference>
<dbReference type="Gene3D" id="1.25.40.20">
    <property type="entry name" value="Ankyrin repeat-containing domain"/>
    <property type="match status" value="2"/>
</dbReference>
<dbReference type="PROSITE" id="PS50280">
    <property type="entry name" value="SET"/>
    <property type="match status" value="1"/>
</dbReference>
<keyword evidence="2" id="KW-0158">Chromosome</keyword>
<dbReference type="Pfam" id="PF05033">
    <property type="entry name" value="Pre-SET"/>
    <property type="match status" value="1"/>
</dbReference>
<protein>
    <recommendedName>
        <fullName evidence="5">SET domain-containing protein</fullName>
    </recommendedName>
</protein>
<accession>E4XDA3</accession>
<dbReference type="InterPro" id="IPR002110">
    <property type="entry name" value="Ankyrin_rpt"/>
</dbReference>
<dbReference type="PANTHER" id="PTHR46307">
    <property type="entry name" value="G9A, ISOFORM B"/>
    <property type="match status" value="1"/>
</dbReference>
<dbReference type="Gene3D" id="2.170.270.10">
    <property type="entry name" value="SET domain"/>
    <property type="match status" value="1"/>
</dbReference>
<dbReference type="EMBL" id="FN653038">
    <property type="protein sequence ID" value="CBY24138.1"/>
    <property type="molecule type" value="Genomic_DNA"/>
</dbReference>
<dbReference type="GO" id="GO:0002039">
    <property type="term" value="F:p53 binding"/>
    <property type="evidence" value="ECO:0007669"/>
    <property type="project" value="InterPro"/>
</dbReference>
<evidence type="ECO:0000259" key="5">
    <source>
        <dbReference type="PROSITE" id="PS50280"/>
    </source>
</evidence>
<dbReference type="GO" id="GO:0032259">
    <property type="term" value="P:methylation"/>
    <property type="evidence" value="ECO:0007669"/>
    <property type="project" value="UniProtKB-KW"/>
</dbReference>
<proteinExistence type="predicted"/>
<comment type="subcellular location">
    <subcellularLocation>
        <location evidence="1">Chromosome</location>
    </subcellularLocation>
</comment>
<dbReference type="InterPro" id="IPR043550">
    <property type="entry name" value="EHMT1/EHMT2"/>
</dbReference>
<evidence type="ECO:0000256" key="1">
    <source>
        <dbReference type="ARBA" id="ARBA00004286"/>
    </source>
</evidence>
<evidence type="ECO:0000256" key="4">
    <source>
        <dbReference type="ARBA" id="ARBA00022691"/>
    </source>
</evidence>
<dbReference type="SUPFAM" id="SSF48403">
    <property type="entry name" value="Ankyrin repeat"/>
    <property type="match status" value="1"/>
</dbReference>
<dbReference type="SMART" id="SM00317">
    <property type="entry name" value="SET"/>
    <property type="match status" value="1"/>
</dbReference>
<dbReference type="SUPFAM" id="SSF82199">
    <property type="entry name" value="SET domain"/>
    <property type="match status" value="1"/>
</dbReference>
<gene>
    <name evidence="6" type="ORF">GSOID_T00008142001</name>
</gene>
<dbReference type="GO" id="GO:0008270">
    <property type="term" value="F:zinc ion binding"/>
    <property type="evidence" value="ECO:0007669"/>
    <property type="project" value="InterPro"/>
</dbReference>
<dbReference type="InterPro" id="IPR001214">
    <property type="entry name" value="SET_dom"/>
</dbReference>
<dbReference type="GO" id="GO:0016279">
    <property type="term" value="F:protein-lysine N-methyltransferase activity"/>
    <property type="evidence" value="ECO:0007669"/>
    <property type="project" value="InterPro"/>
</dbReference>
<feature type="domain" description="SET" evidence="5">
    <location>
        <begin position="586"/>
        <end position="704"/>
    </location>
</feature>
<dbReference type="InterPro" id="IPR007728">
    <property type="entry name" value="Pre-SET_dom"/>
</dbReference>
<dbReference type="AlphaFoldDB" id="E4XDA3"/>
<dbReference type="InterPro" id="IPR036770">
    <property type="entry name" value="Ankyrin_rpt-contain_sf"/>
</dbReference>
<dbReference type="Pfam" id="PF00856">
    <property type="entry name" value="SET"/>
    <property type="match status" value="1"/>
</dbReference>
<dbReference type="InParanoid" id="E4XDA3"/>
<evidence type="ECO:0000313" key="6">
    <source>
        <dbReference type="EMBL" id="CBY24138.1"/>
    </source>
</evidence>
<dbReference type="GO" id="GO:0005634">
    <property type="term" value="C:nucleus"/>
    <property type="evidence" value="ECO:0007669"/>
    <property type="project" value="InterPro"/>
</dbReference>
<keyword evidence="7" id="KW-1185">Reference proteome</keyword>
<dbReference type="GO" id="GO:0042054">
    <property type="term" value="F:histone methyltransferase activity"/>
    <property type="evidence" value="ECO:0007669"/>
    <property type="project" value="InterPro"/>
</dbReference>
<name>E4XDA3_OIKDI</name>
<sequence>MEVSSGANRIPNGVVVAQVDIQIPAQKKRKRENLIDNISKSCCSIEITKDSLNMCSNFVSTQNDRTFRIKNSSFFIKLCDSCQQLHNMRHFCNHCGMRCQLLDYKECAEGHRTHVDCVQLQMIHDECPHCDKKFIRTRTKQRSRPKPNHVEYQAHKSPIFEFTEDELNVMKQIMINYQDPKQVPTTFTSEQIKRAVDSSNYKLIADVLKSPVESILQPVAKVSLFDYCLSKNRVDLAEVFLRFGLSPNKCPTNGIFSSLLEAAKKDNQRLVQYCLRAGVDPKRTDDNGRTAAHWACSTSSLATVKLLVTPEFIGMQDLTGFTCLHWALENPNFEVFDFVVKKCHAKDLYIADEMGSDKLGKTVLHWAAHYGFSQHCRALMERDENLLSARDASGATAIYYAAQLEEDKAVRTLAEILPFFKEYASLDQNKDPLKLVTGRAKLLLLQIRQNIEVEGRKYRKFKDRMVKWDIADAKESFPIHVFNRVDDSNIPSFTYMKRIRTKLWDLRFKSEIIDAVSCQCKGDCNGMNCVCRANSDMGFFRSDGRLNIDVYNRNQGSSAVAFDCNELCSCDFRTCKNLHLKIIDPKRVEIFRRSDILVGWGLRSATNISRGEFVLPMIGEVIALKNGATVMGDYSIKISSFGGISYFLNQSECANASRFINHSCDHNLVPVRIVRTHDDFRIPSIALFATRNIEKGEELMMNYGDQYWAMRGAKKFCLCKSENCRYDKHEKCELIAKELEKPVSAFNRAEKDISSLNL</sequence>
<keyword evidence="4" id="KW-0949">S-adenosyl-L-methionine</keyword>
<dbReference type="InterPro" id="IPR046341">
    <property type="entry name" value="SET_dom_sf"/>
</dbReference>
<evidence type="ECO:0000256" key="2">
    <source>
        <dbReference type="ARBA" id="ARBA00022454"/>
    </source>
</evidence>
<dbReference type="CDD" id="cd10538">
    <property type="entry name" value="SET_SETDB-like"/>
    <property type="match status" value="1"/>
</dbReference>
<dbReference type="Proteomes" id="UP000001307">
    <property type="component" value="Unassembled WGS sequence"/>
</dbReference>
<evidence type="ECO:0000313" key="7">
    <source>
        <dbReference type="Proteomes" id="UP000001307"/>
    </source>
</evidence>
<keyword evidence="3" id="KW-0489">Methyltransferase</keyword>